<evidence type="ECO:0000313" key="2">
    <source>
        <dbReference type="EMBL" id="KAF2110175.1"/>
    </source>
</evidence>
<keyword evidence="1" id="KW-0472">Membrane</keyword>
<dbReference type="AlphaFoldDB" id="A0A6A5YSR0"/>
<evidence type="ECO:0000256" key="1">
    <source>
        <dbReference type="SAM" id="Phobius"/>
    </source>
</evidence>
<keyword evidence="1" id="KW-0812">Transmembrane</keyword>
<accession>A0A6A5YSR0</accession>
<dbReference type="Proteomes" id="UP000799770">
    <property type="component" value="Unassembled WGS sequence"/>
</dbReference>
<evidence type="ECO:0000313" key="3">
    <source>
        <dbReference type="Proteomes" id="UP000799770"/>
    </source>
</evidence>
<feature type="transmembrane region" description="Helical" evidence="1">
    <location>
        <begin position="65"/>
        <end position="85"/>
    </location>
</feature>
<keyword evidence="3" id="KW-1185">Reference proteome</keyword>
<sequence length="312" mass="33890">MAKLTSRLSTLASLTAFVPWYPRCHIDSTARGCAQHTYPRSLDHCVFSFSRYYVVKYMMLARNRLAALFLSIFTVADALHFATFADADCTTVWKDASSPNNYSYGACSTLEDLGIAGSFKLVNASNCSVTLHAYNALEGGCSSTVSQVAKTGTCYGRSWASYSIANCTQSFPSTSSFEASGKIPNHTGIIAGGAVAGVFALVLLLALDAFFRRRRRGRRPDDIQRTAGGRRHDSSGTKRQTSLFTQFDANFSTGSLRTLKFVRLKKASQVSVVHIQHQASSSRLSVTRPQSALAPGREQWGNDVMKAAFGGV</sequence>
<keyword evidence="1" id="KW-1133">Transmembrane helix</keyword>
<feature type="transmembrane region" description="Helical" evidence="1">
    <location>
        <begin position="189"/>
        <end position="211"/>
    </location>
</feature>
<dbReference type="EMBL" id="ML977339">
    <property type="protein sequence ID" value="KAF2110175.1"/>
    <property type="molecule type" value="Genomic_DNA"/>
</dbReference>
<reference evidence="2" key="1">
    <citation type="journal article" date="2020" name="Stud. Mycol.">
        <title>101 Dothideomycetes genomes: a test case for predicting lifestyles and emergence of pathogens.</title>
        <authorList>
            <person name="Haridas S."/>
            <person name="Albert R."/>
            <person name="Binder M."/>
            <person name="Bloem J."/>
            <person name="Labutti K."/>
            <person name="Salamov A."/>
            <person name="Andreopoulos B."/>
            <person name="Baker S."/>
            <person name="Barry K."/>
            <person name="Bills G."/>
            <person name="Bluhm B."/>
            <person name="Cannon C."/>
            <person name="Castanera R."/>
            <person name="Culley D."/>
            <person name="Daum C."/>
            <person name="Ezra D."/>
            <person name="Gonzalez J."/>
            <person name="Henrissat B."/>
            <person name="Kuo A."/>
            <person name="Liang C."/>
            <person name="Lipzen A."/>
            <person name="Lutzoni F."/>
            <person name="Magnuson J."/>
            <person name="Mondo S."/>
            <person name="Nolan M."/>
            <person name="Ohm R."/>
            <person name="Pangilinan J."/>
            <person name="Park H.-J."/>
            <person name="Ramirez L."/>
            <person name="Alfaro M."/>
            <person name="Sun H."/>
            <person name="Tritt A."/>
            <person name="Yoshinaga Y."/>
            <person name="Zwiers L.-H."/>
            <person name="Turgeon B."/>
            <person name="Goodwin S."/>
            <person name="Spatafora J."/>
            <person name="Crous P."/>
            <person name="Grigoriev I."/>
        </authorList>
    </citation>
    <scope>NUCLEOTIDE SEQUENCE</scope>
    <source>
        <strain evidence="2">CBS 627.86</strain>
    </source>
</reference>
<organism evidence="2 3">
    <name type="scientific">Lophiotrema nucula</name>
    <dbReference type="NCBI Taxonomy" id="690887"/>
    <lineage>
        <taxon>Eukaryota</taxon>
        <taxon>Fungi</taxon>
        <taxon>Dikarya</taxon>
        <taxon>Ascomycota</taxon>
        <taxon>Pezizomycotina</taxon>
        <taxon>Dothideomycetes</taxon>
        <taxon>Pleosporomycetidae</taxon>
        <taxon>Pleosporales</taxon>
        <taxon>Lophiotremataceae</taxon>
        <taxon>Lophiotrema</taxon>
    </lineage>
</organism>
<protein>
    <submittedName>
        <fullName evidence="2">Uncharacterized protein</fullName>
    </submittedName>
</protein>
<gene>
    <name evidence="2" type="ORF">BDV96DRAFT_224153</name>
</gene>
<name>A0A6A5YSR0_9PLEO</name>
<proteinExistence type="predicted"/>